<keyword evidence="2" id="KW-1185">Reference proteome</keyword>
<organism evidence="1 2">
    <name type="scientific">Scutellospora calospora</name>
    <dbReference type="NCBI Taxonomy" id="85575"/>
    <lineage>
        <taxon>Eukaryota</taxon>
        <taxon>Fungi</taxon>
        <taxon>Fungi incertae sedis</taxon>
        <taxon>Mucoromycota</taxon>
        <taxon>Glomeromycotina</taxon>
        <taxon>Glomeromycetes</taxon>
        <taxon>Diversisporales</taxon>
        <taxon>Gigasporaceae</taxon>
        <taxon>Scutellospora</taxon>
    </lineage>
</organism>
<name>A0ACA9M9V1_9GLOM</name>
<comment type="caution">
    <text evidence="1">The sequence shown here is derived from an EMBL/GenBank/DDBJ whole genome shotgun (WGS) entry which is preliminary data.</text>
</comment>
<proteinExistence type="predicted"/>
<evidence type="ECO:0000313" key="2">
    <source>
        <dbReference type="Proteomes" id="UP000789860"/>
    </source>
</evidence>
<evidence type="ECO:0000313" key="1">
    <source>
        <dbReference type="EMBL" id="CAG8578314.1"/>
    </source>
</evidence>
<dbReference type="EMBL" id="CAJVPM010011077">
    <property type="protein sequence ID" value="CAG8578314.1"/>
    <property type="molecule type" value="Genomic_DNA"/>
</dbReference>
<protein>
    <submittedName>
        <fullName evidence="1">3234_t:CDS:1</fullName>
    </submittedName>
</protein>
<dbReference type="Proteomes" id="UP000789860">
    <property type="component" value="Unassembled WGS sequence"/>
</dbReference>
<reference evidence="1" key="1">
    <citation type="submission" date="2021-06" db="EMBL/GenBank/DDBJ databases">
        <authorList>
            <person name="Kallberg Y."/>
            <person name="Tangrot J."/>
            <person name="Rosling A."/>
        </authorList>
    </citation>
    <scope>NUCLEOTIDE SEQUENCE</scope>
    <source>
        <strain evidence="1">AU212A</strain>
    </source>
</reference>
<accession>A0ACA9M9V1</accession>
<sequence length="73" mass="8665">MNRDTADESDNIIRERSNENKCESIEIEQINKNDDDLFNEQYLQTDQKIGLTTEEAEKRLKEFGQNEITEKKQ</sequence>
<gene>
    <name evidence="1" type="ORF">SCALOS_LOCUS6105</name>
</gene>